<dbReference type="InterPro" id="IPR017853">
    <property type="entry name" value="GH"/>
</dbReference>
<dbReference type="OrthoDB" id="2484600at2"/>
<name>B9XMA0_PEDPL</name>
<evidence type="ECO:0008006" key="4">
    <source>
        <dbReference type="Google" id="ProtNLM"/>
    </source>
</evidence>
<keyword evidence="3" id="KW-1185">Reference proteome</keyword>
<keyword evidence="1" id="KW-0732">Signal</keyword>
<feature type="chain" id="PRO_5002893311" description="Beta-galactosidase trimerisation domain-containing protein" evidence="1">
    <location>
        <begin position="28"/>
        <end position="610"/>
    </location>
</feature>
<comment type="caution">
    <text evidence="2">The sequence shown here is derived from an EMBL/GenBank/DDBJ whole genome shotgun (WGS) entry which is preliminary data.</text>
</comment>
<dbReference type="STRING" id="320771.Cflav_PD2221"/>
<dbReference type="AlphaFoldDB" id="B9XMA0"/>
<sequence length="610" mass="67735" precursor="true">MMTFRIKHRFILLAIVACVAWTRMAWAGADDLRLGTAGHAFEHLGSYSEQADTAVASGANILYCTGLGGMGYSGLPAEAELQAASKSSKAYLGKAKAKGVRLAIGYVCATSIVKLDSFEKNWSPKFRSQFQSPPKDWLQQDRNGKPLASWYGGDYQPACMNNPDWRVYEKCMVRLQLEAGHDGIFFDNPTVHPEGCYCKFCMAKFGEFSRNGKSAGVEVGSSTEDLRRLALSHPREFMMFRCTTARDFLAEMRKYARSIKRDALITCNNSLNSPDVFYSQCRNYGYNIHEMSKKEDYVVVEDMASQPRMLANGALVEYAPTYKLLHAISHGKPVVAVTIADGDYCTAPNLMRLAMAEAAANGASYLSWPTRPENQRQRMSAGIRQEADFLRRNEKLLNGVKPRRDVMLFLPFRQWLDTNSCAVSGVAGLLCRSNIQFGVFCEDDFKEVVKASSTSSKNPVIVAESASVWNETERALVEKFQKAGGRIIFADKSDWWGELQKVLVQPSVVLAAPAFVRVLVQDQSTRSIVHLYNLNTQKVSSFEDKVQPVADVKLSVRVPFKKVNRVRALTADGAGTDVALPFKVRTEGAASFVEVVVPKLEIATILCVEK</sequence>
<evidence type="ECO:0000256" key="1">
    <source>
        <dbReference type="SAM" id="SignalP"/>
    </source>
</evidence>
<dbReference type="SUPFAM" id="SSF51445">
    <property type="entry name" value="(Trans)glycosidases"/>
    <property type="match status" value="1"/>
</dbReference>
<reference evidence="2 3" key="1">
    <citation type="journal article" date="2011" name="J. Bacteriol.">
        <title>Genome sequence of 'Pedosphaera parvula' Ellin514, an aerobic Verrucomicrobial isolate from pasture soil.</title>
        <authorList>
            <person name="Kant R."/>
            <person name="van Passel M.W."/>
            <person name="Sangwan P."/>
            <person name="Palva A."/>
            <person name="Lucas S."/>
            <person name="Copeland A."/>
            <person name="Lapidus A."/>
            <person name="Glavina Del Rio T."/>
            <person name="Dalin E."/>
            <person name="Tice H."/>
            <person name="Bruce D."/>
            <person name="Goodwin L."/>
            <person name="Pitluck S."/>
            <person name="Chertkov O."/>
            <person name="Larimer F.W."/>
            <person name="Land M.L."/>
            <person name="Hauser L."/>
            <person name="Brettin T.S."/>
            <person name="Detter J.C."/>
            <person name="Han S."/>
            <person name="de Vos W.M."/>
            <person name="Janssen P.H."/>
            <person name="Smidt H."/>
        </authorList>
    </citation>
    <scope>NUCLEOTIDE SEQUENCE [LARGE SCALE GENOMIC DNA]</scope>
    <source>
        <strain evidence="2 3">Ellin514</strain>
    </source>
</reference>
<feature type="signal peptide" evidence="1">
    <location>
        <begin position="1"/>
        <end position="27"/>
    </location>
</feature>
<evidence type="ECO:0000313" key="2">
    <source>
        <dbReference type="EMBL" id="EEF59093.1"/>
    </source>
</evidence>
<accession>B9XMA0</accession>
<dbReference type="Proteomes" id="UP000003688">
    <property type="component" value="Unassembled WGS sequence"/>
</dbReference>
<protein>
    <recommendedName>
        <fullName evidence="4">Beta-galactosidase trimerisation domain-containing protein</fullName>
    </recommendedName>
</protein>
<gene>
    <name evidence="2" type="ORF">Cflav_PD2221</name>
</gene>
<organism evidence="2 3">
    <name type="scientific">Pedosphaera parvula (strain Ellin514)</name>
    <dbReference type="NCBI Taxonomy" id="320771"/>
    <lineage>
        <taxon>Bacteria</taxon>
        <taxon>Pseudomonadati</taxon>
        <taxon>Verrucomicrobiota</taxon>
        <taxon>Pedosphaerae</taxon>
        <taxon>Pedosphaerales</taxon>
        <taxon>Pedosphaeraceae</taxon>
        <taxon>Pedosphaera</taxon>
    </lineage>
</organism>
<dbReference type="InterPro" id="IPR013780">
    <property type="entry name" value="Glyco_hydro_b"/>
</dbReference>
<dbReference type="RefSeq" id="WP_007416939.1">
    <property type="nucleotide sequence ID" value="NZ_ABOX02000033.1"/>
</dbReference>
<proteinExistence type="predicted"/>
<dbReference type="Gene3D" id="2.60.40.1180">
    <property type="entry name" value="Golgi alpha-mannosidase II"/>
    <property type="match status" value="1"/>
</dbReference>
<dbReference type="Gene3D" id="3.20.20.80">
    <property type="entry name" value="Glycosidases"/>
    <property type="match status" value="1"/>
</dbReference>
<evidence type="ECO:0000313" key="3">
    <source>
        <dbReference type="Proteomes" id="UP000003688"/>
    </source>
</evidence>
<dbReference type="EMBL" id="ABOX02000033">
    <property type="protein sequence ID" value="EEF59093.1"/>
    <property type="molecule type" value="Genomic_DNA"/>
</dbReference>